<name>A0A6J7HD94_9ZZZZ</name>
<evidence type="ECO:0000313" key="1">
    <source>
        <dbReference type="EMBL" id="CAB4916826.1"/>
    </source>
</evidence>
<dbReference type="EMBL" id="CAFBMX010000001">
    <property type="protein sequence ID" value="CAB4916826.1"/>
    <property type="molecule type" value="Genomic_DNA"/>
</dbReference>
<proteinExistence type="predicted"/>
<accession>A0A6J7HD94</accession>
<sequence length="431" mass="43662">MPRVRLALLPVLALLAAAAPASAQDFGPAITGPPALGVAADGQAVLAWSGSVTTFASLRPAGGAFGPRLKLSTGGNASRTFALGVGRRGDAVVVWQRTDRRGSPTGSLLASVHRPGGTFHAPIRIPGSTGARNPSAAVSSDGTTLVAWRLRGPTGCGYEVRAAIVRPGHPFGPAHRISSACANAALVRTSMSGDGRGAVVWRTGRSRESYAIDAAVIGLTRVGAVRRLSYSPMVGLDIEVAGSDTGTIVVWRDRRGIGPAGATGRVAARNLTASRAGAIVRVSTSDQVVGVARVSVRPNGAGIIAWEEGISPSRVMSATRPTTVAPFSAPTVVDTCGATDASRTYASPARDASGGAAVIFQSACMSGYGLGPDYGIALGRRAPEAPWSAAQAVSGAAYGTWSRIGTADDGELVLAWVESNAAGLRTAILPG</sequence>
<protein>
    <submittedName>
        <fullName evidence="1">Unannotated protein</fullName>
    </submittedName>
</protein>
<reference evidence="1" key="1">
    <citation type="submission" date="2020-05" db="EMBL/GenBank/DDBJ databases">
        <authorList>
            <person name="Chiriac C."/>
            <person name="Salcher M."/>
            <person name="Ghai R."/>
            <person name="Kavagutti S V."/>
        </authorList>
    </citation>
    <scope>NUCLEOTIDE SEQUENCE</scope>
</reference>
<dbReference type="AlphaFoldDB" id="A0A6J7HD94"/>
<gene>
    <name evidence="1" type="ORF">UFOPK3674_00295</name>
</gene>
<organism evidence="1">
    <name type="scientific">freshwater metagenome</name>
    <dbReference type="NCBI Taxonomy" id="449393"/>
    <lineage>
        <taxon>unclassified sequences</taxon>
        <taxon>metagenomes</taxon>
        <taxon>ecological metagenomes</taxon>
    </lineage>
</organism>